<dbReference type="Proteomes" id="UP000237481">
    <property type="component" value="Unassembled WGS sequence"/>
</dbReference>
<dbReference type="Gene3D" id="3.20.20.70">
    <property type="entry name" value="Aldolase class I"/>
    <property type="match status" value="1"/>
</dbReference>
<evidence type="ECO:0000313" key="10">
    <source>
        <dbReference type="Proteomes" id="UP000237481"/>
    </source>
</evidence>
<evidence type="ECO:0000256" key="7">
    <source>
        <dbReference type="ARBA" id="ARBA00048791"/>
    </source>
</evidence>
<dbReference type="InterPro" id="IPR028581">
    <property type="entry name" value="DeoC_typeI"/>
</dbReference>
<organism evidence="9 10">
    <name type="scientific">Tolypocladium paradoxum</name>
    <dbReference type="NCBI Taxonomy" id="94208"/>
    <lineage>
        <taxon>Eukaryota</taxon>
        <taxon>Fungi</taxon>
        <taxon>Dikarya</taxon>
        <taxon>Ascomycota</taxon>
        <taxon>Pezizomycotina</taxon>
        <taxon>Sordariomycetes</taxon>
        <taxon>Hypocreomycetidae</taxon>
        <taxon>Hypocreales</taxon>
        <taxon>Ophiocordycipitaceae</taxon>
        <taxon>Tolypocladium</taxon>
    </lineage>
</organism>
<dbReference type="SMART" id="SM01133">
    <property type="entry name" value="DeoC"/>
    <property type="match status" value="1"/>
</dbReference>
<sequence length="262" mass="27326">MAPKTVSVSLPKLAKLIDHSLLHPTLTDADIAAGLSLARSLNLASACVKPYAAPAAAAALAGSGVVVCAVVGFPHGSSTHAVKLAEADEAMRAGAAEIDMVANVGKALGGEWHYVEHEVEAVNRLVTSRGGALKVIFENDYLQDAHIVRLCDICTRQRVAFVKTSTGYGFVKQPNGMYGYRGATVPHLKLMRQHAGPDVQIKAAGGVRTLDELLQVMSLGVTRVGASATQAIMDEAKARGIGDTEVEVEVKEINGSDGGGAY</sequence>
<dbReference type="InterPro" id="IPR013785">
    <property type="entry name" value="Aldolase_TIM"/>
</dbReference>
<dbReference type="PANTHER" id="PTHR10889:SF1">
    <property type="entry name" value="DEOXYRIBOSE-PHOSPHATE ALDOLASE"/>
    <property type="match status" value="1"/>
</dbReference>
<dbReference type="GO" id="GO:0046386">
    <property type="term" value="P:deoxyribose phosphate catabolic process"/>
    <property type="evidence" value="ECO:0007669"/>
    <property type="project" value="UniProtKB-UniPathway"/>
</dbReference>
<evidence type="ECO:0000313" key="9">
    <source>
        <dbReference type="EMBL" id="POR39727.1"/>
    </source>
</evidence>
<protein>
    <recommendedName>
        <fullName evidence="2">deoxyribose-phosphate aldolase</fullName>
        <ecNumber evidence="2">4.1.2.4</ecNumber>
    </recommendedName>
    <alternativeName>
        <fullName evidence="6">2-deoxy-D-ribose 5-phosphate aldolase</fullName>
    </alternativeName>
</protein>
<dbReference type="PANTHER" id="PTHR10889">
    <property type="entry name" value="DEOXYRIBOSE-PHOSPHATE ALDOLASE"/>
    <property type="match status" value="1"/>
</dbReference>
<name>A0A2S4LBB9_9HYPO</name>
<proteinExistence type="inferred from homology"/>
<dbReference type="InterPro" id="IPR011343">
    <property type="entry name" value="DeoC"/>
</dbReference>
<dbReference type="GO" id="GO:0009264">
    <property type="term" value="P:deoxyribonucleotide catabolic process"/>
    <property type="evidence" value="ECO:0007669"/>
    <property type="project" value="InterPro"/>
</dbReference>
<comment type="caution">
    <text evidence="9">The sequence shown here is derived from an EMBL/GenBank/DDBJ whole genome shotgun (WGS) entry which is preliminary data.</text>
</comment>
<dbReference type="GO" id="GO:0016052">
    <property type="term" value="P:carbohydrate catabolic process"/>
    <property type="evidence" value="ECO:0007669"/>
    <property type="project" value="TreeGrafter"/>
</dbReference>
<comment type="catalytic activity">
    <reaction evidence="7">
        <text>2-deoxy-D-ribose 5-phosphate = D-glyceraldehyde 3-phosphate + acetaldehyde</text>
        <dbReference type="Rhea" id="RHEA:12821"/>
        <dbReference type="ChEBI" id="CHEBI:15343"/>
        <dbReference type="ChEBI" id="CHEBI:59776"/>
        <dbReference type="ChEBI" id="CHEBI:62877"/>
        <dbReference type="EC" id="4.1.2.4"/>
    </reaction>
</comment>
<keyword evidence="3" id="KW-0963">Cytoplasm</keyword>
<dbReference type="UniPathway" id="UPA00002">
    <property type="reaction ID" value="UER00468"/>
</dbReference>
<reference evidence="9 10" key="1">
    <citation type="submission" date="2018-01" db="EMBL/GenBank/DDBJ databases">
        <title>Harnessing the power of phylogenomics to disentangle the directionality and signatures of interkingdom host jumping in the parasitic fungal genus Tolypocladium.</title>
        <authorList>
            <person name="Quandt C.A."/>
            <person name="Patterson W."/>
            <person name="Spatafora J.W."/>
        </authorList>
    </citation>
    <scope>NUCLEOTIDE SEQUENCE [LARGE SCALE GENOMIC DNA]</scope>
    <source>
        <strain evidence="9 10">NRBC 100945</strain>
    </source>
</reference>
<evidence type="ECO:0000256" key="4">
    <source>
        <dbReference type="ARBA" id="ARBA00023239"/>
    </source>
</evidence>
<dbReference type="EMBL" id="PKSG01000008">
    <property type="protein sequence ID" value="POR39727.1"/>
    <property type="molecule type" value="Genomic_DNA"/>
</dbReference>
<keyword evidence="10" id="KW-1185">Reference proteome</keyword>
<accession>A0A2S4LBB9</accession>
<dbReference type="GO" id="GO:0004139">
    <property type="term" value="F:deoxyribose-phosphate aldolase activity"/>
    <property type="evidence" value="ECO:0007669"/>
    <property type="project" value="UniProtKB-EC"/>
</dbReference>
<dbReference type="EC" id="4.1.2.4" evidence="2"/>
<dbReference type="InterPro" id="IPR002915">
    <property type="entry name" value="DeoC/FbaB/LacD_aldolase"/>
</dbReference>
<dbReference type="AlphaFoldDB" id="A0A2S4LBB9"/>
<dbReference type="NCBIfam" id="TIGR00126">
    <property type="entry name" value="deoC"/>
    <property type="match status" value="1"/>
</dbReference>
<evidence type="ECO:0000256" key="8">
    <source>
        <dbReference type="PIRSR" id="PIRSR001357-50"/>
    </source>
</evidence>
<keyword evidence="5 8" id="KW-0704">Schiff base</keyword>
<dbReference type="SUPFAM" id="SSF51569">
    <property type="entry name" value="Aldolase"/>
    <property type="match status" value="1"/>
</dbReference>
<dbReference type="GO" id="GO:0005737">
    <property type="term" value="C:cytoplasm"/>
    <property type="evidence" value="ECO:0007669"/>
    <property type="project" value="InterPro"/>
</dbReference>
<feature type="active site" description="Schiff-base intermediate with acetaldehyde" evidence="8">
    <location>
        <position position="163"/>
    </location>
</feature>
<dbReference type="OrthoDB" id="70823at2759"/>
<dbReference type="HAMAP" id="MF_00114">
    <property type="entry name" value="DeoC_type1"/>
    <property type="match status" value="1"/>
</dbReference>
<dbReference type="CDD" id="cd00959">
    <property type="entry name" value="DeoC"/>
    <property type="match status" value="1"/>
</dbReference>
<dbReference type="STRING" id="94208.A0A2S4LBB9"/>
<keyword evidence="4" id="KW-0456">Lyase</keyword>
<evidence type="ECO:0000256" key="3">
    <source>
        <dbReference type="ARBA" id="ARBA00022490"/>
    </source>
</evidence>
<evidence type="ECO:0000256" key="1">
    <source>
        <dbReference type="ARBA" id="ARBA00010936"/>
    </source>
</evidence>
<comment type="similarity">
    <text evidence="1">Belongs to the DeoC/FbaB aldolase family. DeoC type 1 subfamily.</text>
</comment>
<feature type="active site" description="Proton donor/acceptor" evidence="8">
    <location>
        <position position="202"/>
    </location>
</feature>
<gene>
    <name evidence="9" type="ORF">TPAR_00085</name>
</gene>
<evidence type="ECO:0000256" key="5">
    <source>
        <dbReference type="ARBA" id="ARBA00023270"/>
    </source>
</evidence>
<dbReference type="PIRSF" id="PIRSF001357">
    <property type="entry name" value="DeoC"/>
    <property type="match status" value="1"/>
</dbReference>
<evidence type="ECO:0000256" key="6">
    <source>
        <dbReference type="ARBA" id="ARBA00032755"/>
    </source>
</evidence>
<evidence type="ECO:0000256" key="2">
    <source>
        <dbReference type="ARBA" id="ARBA00012515"/>
    </source>
</evidence>